<dbReference type="PANTHER" id="PTHR39664:SF2">
    <property type="entry name" value="NUCLEIC ACID-BINDING PROTEIN, CONTAINING PIN DOMAIN-RELATED"/>
    <property type="match status" value="1"/>
</dbReference>
<dbReference type="PANTHER" id="PTHR39664">
    <property type="match status" value="1"/>
</dbReference>
<name>A0A417Y1L0_9ACTN</name>
<feature type="domain" description="PIN" evidence="5">
    <location>
        <begin position="4"/>
        <end position="120"/>
    </location>
</feature>
<keyword evidence="1" id="KW-0540">Nuclease</keyword>
<evidence type="ECO:0000256" key="4">
    <source>
        <dbReference type="ARBA" id="ARBA00022842"/>
    </source>
</evidence>
<dbReference type="GO" id="GO:0046872">
    <property type="term" value="F:metal ion binding"/>
    <property type="evidence" value="ECO:0007669"/>
    <property type="project" value="UniProtKB-KW"/>
</dbReference>
<keyword evidence="2" id="KW-0479">Metal-binding</keyword>
<keyword evidence="4" id="KW-0460">Magnesium</keyword>
<dbReference type="InterPro" id="IPR002716">
    <property type="entry name" value="PIN_dom"/>
</dbReference>
<proteinExistence type="predicted"/>
<dbReference type="RefSeq" id="WP_118925900.1">
    <property type="nucleotide sequence ID" value="NZ_QXGH01000017.1"/>
</dbReference>
<dbReference type="SUPFAM" id="SSF88723">
    <property type="entry name" value="PIN domain-like"/>
    <property type="match status" value="1"/>
</dbReference>
<comment type="caution">
    <text evidence="6">The sequence shown here is derived from an EMBL/GenBank/DDBJ whole genome shotgun (WGS) entry which is preliminary data.</text>
</comment>
<keyword evidence="7" id="KW-1185">Reference proteome</keyword>
<evidence type="ECO:0000256" key="3">
    <source>
        <dbReference type="ARBA" id="ARBA00022801"/>
    </source>
</evidence>
<sequence>MIGIDTNVLVRYVVRDDEEQYAAAETALEALTRDEPGFITQVTLAEFYWVLARTYRYPTETCLAVVRRLIATATLEFDDGESAVRALGLAEEGADFADALIHGAMELFGVTDIVTFDRAAAQRLGWRVLS</sequence>
<reference evidence="6 7" key="1">
    <citation type="submission" date="2018-09" db="EMBL/GenBank/DDBJ databases">
        <title>Genome sequencing of Nocardioides immobilis CCTCC AB 2017083 for comparison to Nocardioides silvaticus.</title>
        <authorList>
            <person name="Li C."/>
            <person name="Wang G."/>
        </authorList>
    </citation>
    <scope>NUCLEOTIDE SEQUENCE [LARGE SCALE GENOMIC DNA]</scope>
    <source>
        <strain evidence="6 7">CCTCC AB 2017083</strain>
    </source>
</reference>
<evidence type="ECO:0000259" key="5">
    <source>
        <dbReference type="Pfam" id="PF01850"/>
    </source>
</evidence>
<dbReference type="Pfam" id="PF01850">
    <property type="entry name" value="PIN"/>
    <property type="match status" value="1"/>
</dbReference>
<dbReference type="EMBL" id="QXGH01000017">
    <property type="protein sequence ID" value="RHW26486.1"/>
    <property type="molecule type" value="Genomic_DNA"/>
</dbReference>
<protein>
    <submittedName>
        <fullName evidence="6">PIN domain-containing protein</fullName>
    </submittedName>
</protein>
<dbReference type="CDD" id="cd18683">
    <property type="entry name" value="PIN_VapC-like"/>
    <property type="match status" value="1"/>
</dbReference>
<organism evidence="6 7">
    <name type="scientific">Nocardioides immobilis</name>
    <dbReference type="NCBI Taxonomy" id="2049295"/>
    <lineage>
        <taxon>Bacteria</taxon>
        <taxon>Bacillati</taxon>
        <taxon>Actinomycetota</taxon>
        <taxon>Actinomycetes</taxon>
        <taxon>Propionibacteriales</taxon>
        <taxon>Nocardioidaceae</taxon>
        <taxon>Nocardioides</taxon>
    </lineage>
</organism>
<evidence type="ECO:0000256" key="1">
    <source>
        <dbReference type="ARBA" id="ARBA00022722"/>
    </source>
</evidence>
<evidence type="ECO:0000313" key="7">
    <source>
        <dbReference type="Proteomes" id="UP000283644"/>
    </source>
</evidence>
<accession>A0A417Y1L0</accession>
<dbReference type="Proteomes" id="UP000283644">
    <property type="component" value="Unassembled WGS sequence"/>
</dbReference>
<dbReference type="OrthoDB" id="32974at2"/>
<keyword evidence="3" id="KW-0378">Hydrolase</keyword>
<dbReference type="AlphaFoldDB" id="A0A417Y1L0"/>
<evidence type="ECO:0000313" key="6">
    <source>
        <dbReference type="EMBL" id="RHW26486.1"/>
    </source>
</evidence>
<gene>
    <name evidence="6" type="ORF">D0Z08_14250</name>
</gene>
<dbReference type="Gene3D" id="3.40.50.1010">
    <property type="entry name" value="5'-nuclease"/>
    <property type="match status" value="1"/>
</dbReference>
<dbReference type="GO" id="GO:0004518">
    <property type="term" value="F:nuclease activity"/>
    <property type="evidence" value="ECO:0007669"/>
    <property type="project" value="UniProtKB-KW"/>
</dbReference>
<dbReference type="GO" id="GO:0016787">
    <property type="term" value="F:hydrolase activity"/>
    <property type="evidence" value="ECO:0007669"/>
    <property type="project" value="UniProtKB-KW"/>
</dbReference>
<evidence type="ECO:0000256" key="2">
    <source>
        <dbReference type="ARBA" id="ARBA00022723"/>
    </source>
</evidence>
<dbReference type="InterPro" id="IPR029060">
    <property type="entry name" value="PIN-like_dom_sf"/>
</dbReference>